<feature type="domain" description="NadR/Ttd14 AAA" evidence="1">
    <location>
        <begin position="3"/>
        <end position="92"/>
    </location>
</feature>
<protein>
    <submittedName>
        <fullName evidence="2">AAA family ATPase</fullName>
    </submittedName>
</protein>
<name>A0ABV8IA19_9ACTN</name>
<comment type="caution">
    <text evidence="2">The sequence shown here is derived from an EMBL/GenBank/DDBJ whole genome shotgun (WGS) entry which is preliminary data.</text>
</comment>
<dbReference type="Proteomes" id="UP001595850">
    <property type="component" value="Unassembled WGS sequence"/>
</dbReference>
<keyword evidence="3" id="KW-1185">Reference proteome</keyword>
<dbReference type="InterPro" id="IPR038727">
    <property type="entry name" value="NadR/Ttd14_AAA_dom"/>
</dbReference>
<dbReference type="Gene3D" id="3.40.50.300">
    <property type="entry name" value="P-loop containing nucleotide triphosphate hydrolases"/>
    <property type="match status" value="1"/>
</dbReference>
<accession>A0ABV8IA19</accession>
<dbReference type="RefSeq" id="WP_377289277.1">
    <property type="nucleotide sequence ID" value="NZ_JBHSBM010000018.1"/>
</dbReference>
<dbReference type="Pfam" id="PF13521">
    <property type="entry name" value="AAA_28"/>
    <property type="match status" value="1"/>
</dbReference>
<dbReference type="InterPro" id="IPR027417">
    <property type="entry name" value="P-loop_NTPase"/>
</dbReference>
<evidence type="ECO:0000259" key="1">
    <source>
        <dbReference type="Pfam" id="PF13521"/>
    </source>
</evidence>
<evidence type="ECO:0000313" key="3">
    <source>
        <dbReference type="Proteomes" id="UP001595850"/>
    </source>
</evidence>
<organism evidence="2 3">
    <name type="scientific">Planomonospora corallina</name>
    <dbReference type="NCBI Taxonomy" id="1806052"/>
    <lineage>
        <taxon>Bacteria</taxon>
        <taxon>Bacillati</taxon>
        <taxon>Actinomycetota</taxon>
        <taxon>Actinomycetes</taxon>
        <taxon>Streptosporangiales</taxon>
        <taxon>Streptosporangiaceae</taxon>
        <taxon>Planomonospora</taxon>
    </lineage>
</organism>
<sequence length="204" mass="21404">MIIAVEGTSCVGKSTLAEALAGRFGWEAIGCYYHVADDPAVLGEPVATCEAQQLEALAAHLAVETERARRARAALARDGAVIVDRSVDTLLAHLGAIGHLHGLDARTRARAMVAAQVTAGTAVLPDLTLLLTADPAVLAARAATRPGLPAIYYDPRFAAHFNAHFTDPVSRRCVRVDGGLDRGEVLEEALAHIMRAAVTLAGAR</sequence>
<evidence type="ECO:0000313" key="2">
    <source>
        <dbReference type="EMBL" id="MFC4060226.1"/>
    </source>
</evidence>
<dbReference type="SUPFAM" id="SSF52540">
    <property type="entry name" value="P-loop containing nucleoside triphosphate hydrolases"/>
    <property type="match status" value="1"/>
</dbReference>
<reference evidence="3" key="1">
    <citation type="journal article" date="2019" name="Int. J. Syst. Evol. Microbiol.">
        <title>The Global Catalogue of Microorganisms (GCM) 10K type strain sequencing project: providing services to taxonomists for standard genome sequencing and annotation.</title>
        <authorList>
            <consortium name="The Broad Institute Genomics Platform"/>
            <consortium name="The Broad Institute Genome Sequencing Center for Infectious Disease"/>
            <person name="Wu L."/>
            <person name="Ma J."/>
        </authorList>
    </citation>
    <scope>NUCLEOTIDE SEQUENCE [LARGE SCALE GENOMIC DNA]</scope>
    <source>
        <strain evidence="3">TBRC 4489</strain>
    </source>
</reference>
<proteinExistence type="predicted"/>
<gene>
    <name evidence="2" type="ORF">ACFOWE_18130</name>
</gene>
<dbReference type="EMBL" id="JBHSBM010000018">
    <property type="protein sequence ID" value="MFC4060226.1"/>
    <property type="molecule type" value="Genomic_DNA"/>
</dbReference>